<keyword evidence="4" id="KW-0233">DNA recombination</keyword>
<dbReference type="PANTHER" id="PTHR30349">
    <property type="entry name" value="PHAGE INTEGRASE-RELATED"/>
    <property type="match status" value="1"/>
</dbReference>
<dbReference type="SUPFAM" id="SSF47823">
    <property type="entry name" value="lambda integrase-like, N-terminal domain"/>
    <property type="match status" value="1"/>
</dbReference>
<dbReference type="AlphaFoldDB" id="A0A2M7B901"/>
<dbReference type="NCBIfam" id="NF040815">
    <property type="entry name" value="recomb_XerA_Arch"/>
    <property type="match status" value="1"/>
</dbReference>
<dbReference type="InterPro" id="IPR010998">
    <property type="entry name" value="Integrase_recombinase_N"/>
</dbReference>
<keyword evidence="2" id="KW-0229">DNA integration</keyword>
<reference evidence="9" key="1">
    <citation type="submission" date="2017-09" db="EMBL/GenBank/DDBJ databases">
        <title>Depth-based differentiation of microbial function through sediment-hosted aquifers and enrichment of novel symbionts in the deep terrestrial subsurface.</title>
        <authorList>
            <person name="Probst A.J."/>
            <person name="Ladd B."/>
            <person name="Jarett J.K."/>
            <person name="Geller-Mcgrath D.E."/>
            <person name="Sieber C.M.K."/>
            <person name="Emerson J.B."/>
            <person name="Anantharaman K."/>
            <person name="Thomas B.C."/>
            <person name="Malmstrom R."/>
            <person name="Stieglmeier M."/>
            <person name="Klingl A."/>
            <person name="Woyke T."/>
            <person name="Ryan C.M."/>
            <person name="Banfield J.F."/>
        </authorList>
    </citation>
    <scope>NUCLEOTIDE SEQUENCE [LARGE SCALE GENOMIC DNA]</scope>
</reference>
<comment type="similarity">
    <text evidence="1">Belongs to the 'phage' integrase family.</text>
</comment>
<evidence type="ECO:0000256" key="4">
    <source>
        <dbReference type="ARBA" id="ARBA00023172"/>
    </source>
</evidence>
<dbReference type="Pfam" id="PF00589">
    <property type="entry name" value="Phage_integrase"/>
    <property type="match status" value="1"/>
</dbReference>
<proteinExistence type="inferred from homology"/>
<dbReference type="PANTHER" id="PTHR30349:SF41">
    <property type="entry name" value="INTEGRASE_RECOMBINASE PROTEIN MJ0367-RELATED"/>
    <property type="match status" value="1"/>
</dbReference>
<comment type="caution">
    <text evidence="8">The sequence shown here is derived from an EMBL/GenBank/DDBJ whole genome shotgun (WGS) entry which is preliminary data.</text>
</comment>
<evidence type="ECO:0000256" key="2">
    <source>
        <dbReference type="ARBA" id="ARBA00022908"/>
    </source>
</evidence>
<dbReference type="PROSITE" id="PS51898">
    <property type="entry name" value="TYR_RECOMBINASE"/>
    <property type="match status" value="1"/>
</dbReference>
<dbReference type="InterPro" id="IPR002104">
    <property type="entry name" value="Integrase_catalytic"/>
</dbReference>
<evidence type="ECO:0000256" key="3">
    <source>
        <dbReference type="ARBA" id="ARBA00023125"/>
    </source>
</evidence>
<gene>
    <name evidence="8" type="ORF">COS58_01510</name>
</gene>
<sequence length="326" mass="38453">MVSENKNLVNRKEKGTIKLCDVKEIMTDIKTLHKEFFEYLEIERGRSLKTIDNYGRYLERFWNFSKINNPSEIDDELVRRYRLYLNRENLKRKTQNFYLIALRVFLKYLARRGIKSLAPERIELAKVPERDLDLINEDELERLLSGPKGDDLKSLRDKAILELLFSTGLRVSELCSLDREDIDMKKPEFSIRGKGDKIRLVFVSDDAKEFLKKYLSKRKGVEEALFLRTDLKKKSEVGPRENRLTPRSVERIVHYYAIKSGISKKVTPHVLRHCFATDLLENGADLRSVQVMLGHSSITTTQIYTHVTDRQLREVHRAFHGRRRRR</sequence>
<dbReference type="GO" id="GO:0015074">
    <property type="term" value="P:DNA integration"/>
    <property type="evidence" value="ECO:0007669"/>
    <property type="project" value="UniProtKB-KW"/>
</dbReference>
<evidence type="ECO:0000313" key="8">
    <source>
        <dbReference type="EMBL" id="PIU99607.1"/>
    </source>
</evidence>
<feature type="domain" description="Tyr recombinase" evidence="6">
    <location>
        <begin position="130"/>
        <end position="317"/>
    </location>
</feature>
<feature type="domain" description="Core-binding (CB)" evidence="7">
    <location>
        <begin position="27"/>
        <end position="110"/>
    </location>
</feature>
<organism evidence="8 9">
    <name type="scientific">Candidatus Tagabacteria bacterium CG03_land_8_20_14_0_80_41_22</name>
    <dbReference type="NCBI Taxonomy" id="1975020"/>
    <lineage>
        <taxon>Bacteria</taxon>
        <taxon>Candidatus Tagaibacteriota</taxon>
    </lineage>
</organism>
<evidence type="ECO:0000259" key="7">
    <source>
        <dbReference type="PROSITE" id="PS51900"/>
    </source>
</evidence>
<keyword evidence="3 5" id="KW-0238">DNA-binding</keyword>
<dbReference type="Proteomes" id="UP000228561">
    <property type="component" value="Unassembled WGS sequence"/>
</dbReference>
<dbReference type="GO" id="GO:0003677">
    <property type="term" value="F:DNA binding"/>
    <property type="evidence" value="ECO:0007669"/>
    <property type="project" value="UniProtKB-UniRule"/>
</dbReference>
<dbReference type="InterPro" id="IPR013762">
    <property type="entry name" value="Integrase-like_cat_sf"/>
</dbReference>
<dbReference type="Pfam" id="PF02899">
    <property type="entry name" value="Phage_int_SAM_1"/>
    <property type="match status" value="1"/>
</dbReference>
<dbReference type="Gene3D" id="1.10.150.130">
    <property type="match status" value="1"/>
</dbReference>
<dbReference type="InterPro" id="IPR011010">
    <property type="entry name" value="DNA_brk_join_enz"/>
</dbReference>
<evidence type="ECO:0000313" key="9">
    <source>
        <dbReference type="Proteomes" id="UP000228561"/>
    </source>
</evidence>
<accession>A0A2M7B901</accession>
<evidence type="ECO:0000256" key="5">
    <source>
        <dbReference type="PROSITE-ProRule" id="PRU01248"/>
    </source>
</evidence>
<dbReference type="Gene3D" id="1.10.443.10">
    <property type="entry name" value="Intergrase catalytic core"/>
    <property type="match status" value="1"/>
</dbReference>
<dbReference type="SUPFAM" id="SSF56349">
    <property type="entry name" value="DNA breaking-rejoining enzymes"/>
    <property type="match status" value="1"/>
</dbReference>
<evidence type="ECO:0000259" key="6">
    <source>
        <dbReference type="PROSITE" id="PS51898"/>
    </source>
</evidence>
<dbReference type="InterPro" id="IPR004107">
    <property type="entry name" value="Integrase_SAM-like_N"/>
</dbReference>
<name>A0A2M7B901_9BACT</name>
<evidence type="ECO:0000256" key="1">
    <source>
        <dbReference type="ARBA" id="ARBA00008857"/>
    </source>
</evidence>
<evidence type="ECO:0008006" key="10">
    <source>
        <dbReference type="Google" id="ProtNLM"/>
    </source>
</evidence>
<dbReference type="InterPro" id="IPR044068">
    <property type="entry name" value="CB"/>
</dbReference>
<protein>
    <recommendedName>
        <fullName evidence="10">Tyrosine recombinase XerC</fullName>
    </recommendedName>
</protein>
<dbReference type="EMBL" id="PEVG01000017">
    <property type="protein sequence ID" value="PIU99607.1"/>
    <property type="molecule type" value="Genomic_DNA"/>
</dbReference>
<dbReference type="GO" id="GO:0006310">
    <property type="term" value="P:DNA recombination"/>
    <property type="evidence" value="ECO:0007669"/>
    <property type="project" value="UniProtKB-KW"/>
</dbReference>
<dbReference type="PROSITE" id="PS51900">
    <property type="entry name" value="CB"/>
    <property type="match status" value="1"/>
</dbReference>
<dbReference type="CDD" id="cd00798">
    <property type="entry name" value="INT_XerDC_C"/>
    <property type="match status" value="1"/>
</dbReference>
<dbReference type="InterPro" id="IPR050090">
    <property type="entry name" value="Tyrosine_recombinase_XerCD"/>
</dbReference>